<evidence type="ECO:0000313" key="2">
    <source>
        <dbReference type="RefSeq" id="XP_027767854.1"/>
    </source>
</evidence>
<dbReference type="Proteomes" id="UP000694930">
    <property type="component" value="Chromosome 10"/>
</dbReference>
<reference evidence="1" key="1">
    <citation type="journal article" date="2014" name="Nat. Genet.">
        <title>The genome of the stress-tolerant wild tomato species Solanum pennellii.</title>
        <authorList>
            <person name="Bolger A."/>
            <person name="Scossa F."/>
            <person name="Bolger M.E."/>
            <person name="Lanz C."/>
            <person name="Maumus F."/>
            <person name="Tohge T."/>
            <person name="Quesneville H."/>
            <person name="Alseekh S."/>
            <person name="Sorensen I."/>
            <person name="Lichtenstein G."/>
            <person name="Fich E.A."/>
            <person name="Conte M."/>
            <person name="Keller H."/>
            <person name="Schneeberger K."/>
            <person name="Schwacke R."/>
            <person name="Ofner I."/>
            <person name="Vrebalov J."/>
            <person name="Xu Y."/>
            <person name="Osorio S."/>
            <person name="Aflitos S.A."/>
            <person name="Schijlen E."/>
            <person name="Jimenez-Gomez J.M."/>
            <person name="Ryngajllo M."/>
            <person name="Kimura S."/>
            <person name="Kumar R."/>
            <person name="Koenig D."/>
            <person name="Headland L.R."/>
            <person name="Maloof J.N."/>
            <person name="Sinha N."/>
            <person name="van Ham R.C."/>
            <person name="Lankhorst R.K."/>
            <person name="Mao L."/>
            <person name="Vogel A."/>
            <person name="Arsova B."/>
            <person name="Panstruga R."/>
            <person name="Fei Z."/>
            <person name="Rose J.K."/>
            <person name="Zamir D."/>
            <person name="Carrari F."/>
            <person name="Giovannoni J.J."/>
            <person name="Weigel D."/>
            <person name="Usadel B."/>
            <person name="Fernie A.R."/>
        </authorList>
    </citation>
    <scope>NUCLEOTIDE SEQUENCE [LARGE SCALE GENOMIC DNA]</scope>
    <source>
        <strain evidence="1">cv. LA0716</strain>
    </source>
</reference>
<accession>A0ABM1UWI6</accession>
<dbReference type="RefSeq" id="XP_027767854.1">
    <property type="nucleotide sequence ID" value="XM_027912053.1"/>
</dbReference>
<dbReference type="GeneID" id="107032311"/>
<keyword evidence="1" id="KW-1185">Reference proteome</keyword>
<protein>
    <submittedName>
        <fullName evidence="2">Uncharacterized protein LOC107032311</fullName>
    </submittedName>
</protein>
<gene>
    <name evidence="2" type="primary">LOC107032311</name>
</gene>
<proteinExistence type="predicted"/>
<evidence type="ECO:0000313" key="1">
    <source>
        <dbReference type="Proteomes" id="UP000694930"/>
    </source>
</evidence>
<name>A0ABM1UWI6_SOLPN</name>
<sequence>MSASICYRSIRKHALFFTLPLCFSERKRKWKEELDEVLHRRGGPNGFSFVVWKVNKYVEDGLMYVAQNFVATSPASYSKSKLRDLWCRIVVLKVTFILLEV</sequence>
<organism evidence="1 2">
    <name type="scientific">Solanum pennellii</name>
    <name type="common">Tomato</name>
    <name type="synonym">Lycopersicon pennellii</name>
    <dbReference type="NCBI Taxonomy" id="28526"/>
    <lineage>
        <taxon>Eukaryota</taxon>
        <taxon>Viridiplantae</taxon>
        <taxon>Streptophyta</taxon>
        <taxon>Embryophyta</taxon>
        <taxon>Tracheophyta</taxon>
        <taxon>Spermatophyta</taxon>
        <taxon>Magnoliopsida</taxon>
        <taxon>eudicotyledons</taxon>
        <taxon>Gunneridae</taxon>
        <taxon>Pentapetalae</taxon>
        <taxon>asterids</taxon>
        <taxon>lamiids</taxon>
        <taxon>Solanales</taxon>
        <taxon>Solanaceae</taxon>
        <taxon>Solanoideae</taxon>
        <taxon>Solaneae</taxon>
        <taxon>Solanum</taxon>
        <taxon>Solanum subgen. Lycopersicon</taxon>
    </lineage>
</organism>
<reference evidence="2" key="2">
    <citation type="submission" date="2025-08" db="UniProtKB">
        <authorList>
            <consortium name="RefSeq"/>
        </authorList>
    </citation>
    <scope>IDENTIFICATION</scope>
</reference>